<protein>
    <submittedName>
        <fullName evidence="3">TDP43_N domain-containing protein</fullName>
    </submittedName>
</protein>
<accession>A0A0N4X799</accession>
<sequence length="140" mass="15770">MLKVSYNDLNKTFASKGWALSRCSTEYLQVSVKPTAYHGLFGNGLCPFQWGGTLFFRDEGDKMGTLAVKINECFQLKTCMVQEHNHPQSVSSLTALLPGVARQLDCKLLGAKTHQLGQVSGYVWRLRRVWFGWIEIVASR</sequence>
<organism evidence="3">
    <name type="scientific">Haemonchus placei</name>
    <name type="common">Barber's pole worm</name>
    <dbReference type="NCBI Taxonomy" id="6290"/>
    <lineage>
        <taxon>Eukaryota</taxon>
        <taxon>Metazoa</taxon>
        <taxon>Ecdysozoa</taxon>
        <taxon>Nematoda</taxon>
        <taxon>Chromadorea</taxon>
        <taxon>Rhabditida</taxon>
        <taxon>Rhabditina</taxon>
        <taxon>Rhabditomorpha</taxon>
        <taxon>Strongyloidea</taxon>
        <taxon>Trichostrongylidae</taxon>
        <taxon>Haemonchus</taxon>
    </lineage>
</organism>
<dbReference type="EMBL" id="UZAF01021982">
    <property type="protein sequence ID" value="VDO82295.1"/>
    <property type="molecule type" value="Genomic_DNA"/>
</dbReference>
<evidence type="ECO:0000313" key="2">
    <source>
        <dbReference type="Proteomes" id="UP000268014"/>
    </source>
</evidence>
<evidence type="ECO:0000313" key="1">
    <source>
        <dbReference type="EMBL" id="VDO82295.1"/>
    </source>
</evidence>
<evidence type="ECO:0000313" key="3">
    <source>
        <dbReference type="WBParaSite" id="HPLM_0002024101-mRNA-1"/>
    </source>
</evidence>
<dbReference type="AlphaFoldDB" id="A0A0N4X799"/>
<dbReference type="Proteomes" id="UP000268014">
    <property type="component" value="Unassembled WGS sequence"/>
</dbReference>
<reference evidence="3" key="1">
    <citation type="submission" date="2017-02" db="UniProtKB">
        <authorList>
            <consortium name="WormBaseParasite"/>
        </authorList>
    </citation>
    <scope>IDENTIFICATION</scope>
</reference>
<keyword evidence="2" id="KW-1185">Reference proteome</keyword>
<name>A0A0N4X799_HAEPC</name>
<proteinExistence type="predicted"/>
<gene>
    <name evidence="1" type="ORF">HPLM_LOCUS20233</name>
</gene>
<dbReference type="WBParaSite" id="HPLM_0002024101-mRNA-1">
    <property type="protein sequence ID" value="HPLM_0002024101-mRNA-1"/>
    <property type="gene ID" value="HPLM_0002024101"/>
</dbReference>
<reference evidence="1 2" key="2">
    <citation type="submission" date="2018-11" db="EMBL/GenBank/DDBJ databases">
        <authorList>
            <consortium name="Pathogen Informatics"/>
        </authorList>
    </citation>
    <scope>NUCLEOTIDE SEQUENCE [LARGE SCALE GENOMIC DNA]</scope>
    <source>
        <strain evidence="1 2">MHpl1</strain>
    </source>
</reference>